<dbReference type="AlphaFoldDB" id="A0AAQ3UV60"/>
<feature type="region of interest" description="Disordered" evidence="7">
    <location>
        <begin position="15"/>
        <end position="65"/>
    </location>
</feature>
<proteinExistence type="inferred from homology"/>
<evidence type="ECO:0000256" key="2">
    <source>
        <dbReference type="ARBA" id="ARBA00010596"/>
    </source>
</evidence>
<evidence type="ECO:0000256" key="4">
    <source>
        <dbReference type="ARBA" id="ARBA00022989"/>
    </source>
</evidence>
<dbReference type="GO" id="GO:0000139">
    <property type="term" value="C:Golgi membrane"/>
    <property type="evidence" value="ECO:0007669"/>
    <property type="project" value="UniProtKB-SubCell"/>
</dbReference>
<gene>
    <name evidence="9" type="ORF">U9M48_044202</name>
</gene>
<dbReference type="Proteomes" id="UP001341281">
    <property type="component" value="Chromosome 10"/>
</dbReference>
<keyword evidence="10" id="KW-1185">Reference proteome</keyword>
<keyword evidence="4 6" id="KW-1133">Transmembrane helix</keyword>
<dbReference type="EMBL" id="CP144754">
    <property type="protein sequence ID" value="WVZ98821.1"/>
    <property type="molecule type" value="Genomic_DNA"/>
</dbReference>
<sequence length="271" mass="29862">MDEGYANLPTSHLLGSVPAVTQDDRKPGAPAAQGAGAAATSRLQEFPPAPGGNGGGYRPPGGSADGDIENQANWRGYFNVASYAPYFDVDTDVVVDRLFSSIYPMDGFYRKIDANPDMYGPLWITTTLIFMLAAFGNFATYLMQNKKDMDTWSFDVGYFNWAASVMYGYAILVPAVFFFLFQYFGSRPSLVRFWCMWGYSLFVFIPASVLLLIPVEFLRWVIIALAGGASSWFIALNLKECTQGADLMVLIASAALLQFALALFIKVFFFA</sequence>
<accession>A0AAQ3UV60</accession>
<feature type="domain" description="Yip1" evidence="8">
    <location>
        <begin position="103"/>
        <end position="263"/>
    </location>
</feature>
<dbReference type="InterPro" id="IPR006977">
    <property type="entry name" value="Yip1_dom"/>
</dbReference>
<dbReference type="GO" id="GO:0031267">
    <property type="term" value="F:small GTPase binding"/>
    <property type="evidence" value="ECO:0007669"/>
    <property type="project" value="InterPro"/>
</dbReference>
<evidence type="ECO:0000256" key="5">
    <source>
        <dbReference type="ARBA" id="ARBA00023136"/>
    </source>
</evidence>
<evidence type="ECO:0000313" key="10">
    <source>
        <dbReference type="Proteomes" id="UP001341281"/>
    </source>
</evidence>
<evidence type="ECO:0000313" key="9">
    <source>
        <dbReference type="EMBL" id="WVZ98821.1"/>
    </source>
</evidence>
<feature type="transmembrane region" description="Helical" evidence="6">
    <location>
        <begin position="193"/>
        <end position="211"/>
    </location>
</feature>
<feature type="transmembrane region" description="Helical" evidence="6">
    <location>
        <begin position="158"/>
        <end position="181"/>
    </location>
</feature>
<feature type="transmembrane region" description="Helical" evidence="6">
    <location>
        <begin position="217"/>
        <end position="235"/>
    </location>
</feature>
<evidence type="ECO:0000259" key="8">
    <source>
        <dbReference type="Pfam" id="PF04893"/>
    </source>
</evidence>
<dbReference type="GO" id="GO:0016192">
    <property type="term" value="P:vesicle-mediated transport"/>
    <property type="evidence" value="ECO:0007669"/>
    <property type="project" value="InterPro"/>
</dbReference>
<dbReference type="InterPro" id="IPR039765">
    <property type="entry name" value="Yip5/YIPF1/YIPF2"/>
</dbReference>
<protein>
    <recommendedName>
        <fullName evidence="6">Protein YIP</fullName>
    </recommendedName>
</protein>
<keyword evidence="5 6" id="KW-0472">Membrane</keyword>
<evidence type="ECO:0000256" key="1">
    <source>
        <dbReference type="ARBA" id="ARBA00004141"/>
    </source>
</evidence>
<organism evidence="9 10">
    <name type="scientific">Paspalum notatum var. saurae</name>
    <dbReference type="NCBI Taxonomy" id="547442"/>
    <lineage>
        <taxon>Eukaryota</taxon>
        <taxon>Viridiplantae</taxon>
        <taxon>Streptophyta</taxon>
        <taxon>Embryophyta</taxon>
        <taxon>Tracheophyta</taxon>
        <taxon>Spermatophyta</taxon>
        <taxon>Magnoliopsida</taxon>
        <taxon>Liliopsida</taxon>
        <taxon>Poales</taxon>
        <taxon>Poaceae</taxon>
        <taxon>PACMAD clade</taxon>
        <taxon>Panicoideae</taxon>
        <taxon>Andropogonodae</taxon>
        <taxon>Paspaleae</taxon>
        <taxon>Paspalinae</taxon>
        <taxon>Paspalum</taxon>
    </lineage>
</organism>
<dbReference type="PANTHER" id="PTHR12822:SF5">
    <property type="entry name" value="PROTEIN YIP"/>
    <property type="match status" value="1"/>
</dbReference>
<evidence type="ECO:0000256" key="3">
    <source>
        <dbReference type="ARBA" id="ARBA00022692"/>
    </source>
</evidence>
<comment type="subcellular location">
    <subcellularLocation>
        <location evidence="6">Golgi apparatus membrane</location>
        <topology evidence="6">Multi-pass membrane protein</topology>
    </subcellularLocation>
    <subcellularLocation>
        <location evidence="1">Membrane</location>
        <topology evidence="1">Multi-pass membrane protein</topology>
    </subcellularLocation>
</comment>
<evidence type="ECO:0000256" key="6">
    <source>
        <dbReference type="RuleBase" id="RU361264"/>
    </source>
</evidence>
<evidence type="ECO:0000256" key="7">
    <source>
        <dbReference type="SAM" id="MobiDB-lite"/>
    </source>
</evidence>
<dbReference type="Pfam" id="PF04893">
    <property type="entry name" value="Yip1"/>
    <property type="match status" value="1"/>
</dbReference>
<comment type="similarity">
    <text evidence="2 6">Belongs to the YIP1 family.</text>
</comment>
<name>A0AAQ3UV60_PASNO</name>
<feature type="compositionally biased region" description="Low complexity" evidence="7">
    <location>
        <begin position="28"/>
        <end position="39"/>
    </location>
</feature>
<reference evidence="9 10" key="1">
    <citation type="submission" date="2024-02" db="EMBL/GenBank/DDBJ databases">
        <title>High-quality chromosome-scale genome assembly of Pensacola bahiagrass (Paspalum notatum Flugge var. saurae).</title>
        <authorList>
            <person name="Vega J.M."/>
            <person name="Podio M."/>
            <person name="Orjuela J."/>
            <person name="Siena L.A."/>
            <person name="Pessino S.C."/>
            <person name="Combes M.C."/>
            <person name="Mariac C."/>
            <person name="Albertini E."/>
            <person name="Pupilli F."/>
            <person name="Ortiz J.P.A."/>
            <person name="Leblanc O."/>
        </authorList>
    </citation>
    <scope>NUCLEOTIDE SEQUENCE [LARGE SCALE GENOMIC DNA]</scope>
    <source>
        <strain evidence="9">R1</strain>
        <tissue evidence="9">Leaf</tissue>
    </source>
</reference>
<feature type="transmembrane region" description="Helical" evidence="6">
    <location>
        <begin position="118"/>
        <end position="138"/>
    </location>
</feature>
<dbReference type="PANTHER" id="PTHR12822">
    <property type="entry name" value="PROTEIN YIPF"/>
    <property type="match status" value="1"/>
</dbReference>
<feature type="transmembrane region" description="Helical" evidence="6">
    <location>
        <begin position="247"/>
        <end position="269"/>
    </location>
</feature>
<keyword evidence="3 6" id="KW-0812">Transmembrane</keyword>